<name>A0A955L1W9_9BACT</name>
<dbReference type="EMBL" id="JAGQLJ010000088">
    <property type="protein sequence ID" value="MCA9381368.1"/>
    <property type="molecule type" value="Genomic_DNA"/>
</dbReference>
<protein>
    <submittedName>
        <fullName evidence="1">Uncharacterized protein</fullName>
    </submittedName>
</protein>
<evidence type="ECO:0000313" key="2">
    <source>
        <dbReference type="Proteomes" id="UP000775877"/>
    </source>
</evidence>
<dbReference type="AlphaFoldDB" id="A0A955L1W9"/>
<sequence>MLNGLKRIELEVLNFKSLNHIEDWLEENKIVFQDSIQRTECYKWTRWQDDNSMHVFPCVCSSRNKECIFIETYYEVQKAYLLIQKKQQYLYAIEEYHKIKHNKNAIFEWVKYYENLGKEVLYFNPEIKINTQQEPYEIEEVVLSEGQCLNLLKFKEIFSEYYCSEEYGN</sequence>
<evidence type="ECO:0000313" key="1">
    <source>
        <dbReference type="EMBL" id="MCA9381368.1"/>
    </source>
</evidence>
<dbReference type="Proteomes" id="UP000775877">
    <property type="component" value="Unassembled WGS sequence"/>
</dbReference>
<reference evidence="1" key="2">
    <citation type="journal article" date="2021" name="Microbiome">
        <title>Successional dynamics and alternative stable states in a saline activated sludge microbial community over 9 years.</title>
        <authorList>
            <person name="Wang Y."/>
            <person name="Ye J."/>
            <person name="Ju F."/>
            <person name="Liu L."/>
            <person name="Boyd J.A."/>
            <person name="Deng Y."/>
            <person name="Parks D.H."/>
            <person name="Jiang X."/>
            <person name="Yin X."/>
            <person name="Woodcroft B.J."/>
            <person name="Tyson G.W."/>
            <person name="Hugenholtz P."/>
            <person name="Polz M.F."/>
            <person name="Zhang T."/>
        </authorList>
    </citation>
    <scope>NUCLEOTIDE SEQUENCE</scope>
    <source>
        <strain evidence="1">HKST-UBA13</strain>
    </source>
</reference>
<accession>A0A955L1W9</accession>
<organism evidence="1 2">
    <name type="scientific">Candidatus Dojkabacteria bacterium</name>
    <dbReference type="NCBI Taxonomy" id="2099670"/>
    <lineage>
        <taxon>Bacteria</taxon>
        <taxon>Candidatus Dojkabacteria</taxon>
    </lineage>
</organism>
<proteinExistence type="predicted"/>
<gene>
    <name evidence="1" type="ORF">KC678_03825</name>
</gene>
<comment type="caution">
    <text evidence="1">The sequence shown here is derived from an EMBL/GenBank/DDBJ whole genome shotgun (WGS) entry which is preliminary data.</text>
</comment>
<reference evidence="1" key="1">
    <citation type="submission" date="2020-04" db="EMBL/GenBank/DDBJ databases">
        <authorList>
            <person name="Zhang T."/>
        </authorList>
    </citation>
    <scope>NUCLEOTIDE SEQUENCE</scope>
    <source>
        <strain evidence="1">HKST-UBA13</strain>
    </source>
</reference>
<feature type="non-terminal residue" evidence="1">
    <location>
        <position position="169"/>
    </location>
</feature>